<proteinExistence type="inferred from homology"/>
<dbReference type="GO" id="GO:0006189">
    <property type="term" value="P:'de novo' IMP biosynthetic process"/>
    <property type="evidence" value="ECO:0007669"/>
    <property type="project" value="UniProtKB-UniRule"/>
</dbReference>
<dbReference type="InterPro" id="IPR002912">
    <property type="entry name" value="ACT_dom"/>
</dbReference>
<comment type="function">
    <text evidence="3">Catalyzes the hydrolysis of 10-formyltetrahydrofolate (formyl-FH4) to formate and tetrahydrofolate (FH4).</text>
</comment>
<dbReference type="SUPFAM" id="SSF55021">
    <property type="entry name" value="ACT-like"/>
    <property type="match status" value="1"/>
</dbReference>
<evidence type="ECO:0000313" key="6">
    <source>
        <dbReference type="EMBL" id="PCI28086.1"/>
    </source>
</evidence>
<dbReference type="SUPFAM" id="SSF53328">
    <property type="entry name" value="Formyltransferase"/>
    <property type="match status" value="1"/>
</dbReference>
<comment type="caution">
    <text evidence="6">The sequence shown here is derived from an EMBL/GenBank/DDBJ whole genome shotgun (WGS) entry which is preliminary data.</text>
</comment>
<dbReference type="EC" id="3.5.1.10" evidence="3 4"/>
<dbReference type="AlphaFoldDB" id="A0A2A4T395"/>
<evidence type="ECO:0000256" key="4">
    <source>
        <dbReference type="NCBIfam" id="TIGR00655"/>
    </source>
</evidence>
<evidence type="ECO:0000256" key="3">
    <source>
        <dbReference type="HAMAP-Rule" id="MF_01927"/>
    </source>
</evidence>
<evidence type="ECO:0000256" key="1">
    <source>
        <dbReference type="ARBA" id="ARBA00022563"/>
    </source>
</evidence>
<gene>
    <name evidence="3 6" type="primary">purU</name>
    <name evidence="6" type="ORF">COB67_07060</name>
</gene>
<name>A0A2A4T395_9DELT</name>
<dbReference type="NCBIfam" id="TIGR00655">
    <property type="entry name" value="PurU"/>
    <property type="match status" value="1"/>
</dbReference>
<dbReference type="InterPro" id="IPR036477">
    <property type="entry name" value="Formyl_transf_N_sf"/>
</dbReference>
<dbReference type="InterPro" id="IPR045865">
    <property type="entry name" value="ACT-like_dom_sf"/>
</dbReference>
<evidence type="ECO:0000313" key="7">
    <source>
        <dbReference type="Proteomes" id="UP000218113"/>
    </source>
</evidence>
<dbReference type="Proteomes" id="UP000218113">
    <property type="component" value="Unassembled WGS sequence"/>
</dbReference>
<dbReference type="UniPathway" id="UPA00074">
    <property type="reaction ID" value="UER00170"/>
</dbReference>
<dbReference type="CDD" id="cd04875">
    <property type="entry name" value="ACT_F4HF-DF"/>
    <property type="match status" value="1"/>
</dbReference>
<accession>A0A2A4T395</accession>
<organism evidence="6 7">
    <name type="scientific">SAR324 cluster bacterium</name>
    <dbReference type="NCBI Taxonomy" id="2024889"/>
    <lineage>
        <taxon>Bacteria</taxon>
        <taxon>Deltaproteobacteria</taxon>
        <taxon>SAR324 cluster</taxon>
    </lineage>
</organism>
<dbReference type="Gene3D" id="3.40.50.170">
    <property type="entry name" value="Formyl transferase, N-terminal domain"/>
    <property type="match status" value="1"/>
</dbReference>
<dbReference type="PANTHER" id="PTHR42706">
    <property type="entry name" value="FORMYLTETRAHYDROFOLATE DEFORMYLASE"/>
    <property type="match status" value="1"/>
</dbReference>
<dbReference type="PRINTS" id="PR01575">
    <property type="entry name" value="FFH4HYDRLASE"/>
</dbReference>
<dbReference type="NCBIfam" id="NF004684">
    <property type="entry name" value="PRK06027.1"/>
    <property type="match status" value="1"/>
</dbReference>
<comment type="similarity">
    <text evidence="3">Belongs to the PurU family.</text>
</comment>
<dbReference type="GO" id="GO:0006730">
    <property type="term" value="P:one-carbon metabolic process"/>
    <property type="evidence" value="ECO:0007669"/>
    <property type="project" value="UniProtKB-KW"/>
</dbReference>
<dbReference type="PIRSF" id="PIRSF036480">
    <property type="entry name" value="FormyFH4_hydr"/>
    <property type="match status" value="1"/>
</dbReference>
<comment type="pathway">
    <text evidence="3">Purine metabolism; IMP biosynthesis via de novo pathway; formate from 10-formyl-5,6,7,8-tetrahydrofolate: step 1/1.</text>
</comment>
<dbReference type="Pfam" id="PF00551">
    <property type="entry name" value="Formyl_trans_N"/>
    <property type="match status" value="1"/>
</dbReference>
<protein>
    <recommendedName>
        <fullName evidence="3 4">Formyltetrahydrofolate deformylase</fullName>
        <ecNumber evidence="3 4">3.5.1.10</ecNumber>
    </recommendedName>
    <alternativeName>
        <fullName evidence="3">Formyl-FH(4) hydrolase</fullName>
    </alternativeName>
</protein>
<dbReference type="EMBL" id="NVSR01000041">
    <property type="protein sequence ID" value="PCI28086.1"/>
    <property type="molecule type" value="Genomic_DNA"/>
</dbReference>
<dbReference type="InterPro" id="IPR041729">
    <property type="entry name" value="Formyl-FH4-Hydrolase_C"/>
</dbReference>
<comment type="catalytic activity">
    <reaction evidence="3">
        <text>(6R)-10-formyltetrahydrofolate + H2O = (6S)-5,6,7,8-tetrahydrofolate + formate + H(+)</text>
        <dbReference type="Rhea" id="RHEA:19833"/>
        <dbReference type="ChEBI" id="CHEBI:15377"/>
        <dbReference type="ChEBI" id="CHEBI:15378"/>
        <dbReference type="ChEBI" id="CHEBI:15740"/>
        <dbReference type="ChEBI" id="CHEBI:57453"/>
        <dbReference type="ChEBI" id="CHEBI:195366"/>
        <dbReference type="EC" id="3.5.1.10"/>
    </reaction>
</comment>
<dbReference type="HAMAP" id="MF_01927">
    <property type="entry name" value="PurU"/>
    <property type="match status" value="1"/>
</dbReference>
<dbReference type="Gene3D" id="3.30.70.260">
    <property type="match status" value="1"/>
</dbReference>
<dbReference type="InterPro" id="IPR004810">
    <property type="entry name" value="PurU"/>
</dbReference>
<feature type="domain" description="ACT" evidence="5">
    <location>
        <begin position="5"/>
        <end position="85"/>
    </location>
</feature>
<evidence type="ECO:0000259" key="5">
    <source>
        <dbReference type="PROSITE" id="PS51671"/>
    </source>
</evidence>
<dbReference type="PROSITE" id="PS51671">
    <property type="entry name" value="ACT"/>
    <property type="match status" value="1"/>
</dbReference>
<keyword evidence="2 3" id="KW-0378">Hydrolase</keyword>
<keyword evidence="1 3" id="KW-0554">One-carbon metabolism</keyword>
<dbReference type="GO" id="GO:0008864">
    <property type="term" value="F:formyltetrahydrofolate deformylase activity"/>
    <property type="evidence" value="ECO:0007669"/>
    <property type="project" value="UniProtKB-UniRule"/>
</dbReference>
<reference evidence="7" key="1">
    <citation type="submission" date="2017-08" db="EMBL/GenBank/DDBJ databases">
        <title>A dynamic microbial community with high functional redundancy inhabits the cold, oxic subseafloor aquifer.</title>
        <authorList>
            <person name="Tully B.J."/>
            <person name="Wheat C.G."/>
            <person name="Glazer B.T."/>
            <person name="Huber J.A."/>
        </authorList>
    </citation>
    <scope>NUCLEOTIDE SEQUENCE [LARGE SCALE GENOMIC DNA]</scope>
</reference>
<dbReference type="CDD" id="cd08648">
    <property type="entry name" value="FMT_core_Formyl-FH4-Hydrolase_C"/>
    <property type="match status" value="1"/>
</dbReference>
<evidence type="ECO:0000256" key="2">
    <source>
        <dbReference type="ARBA" id="ARBA00022801"/>
    </source>
</evidence>
<dbReference type="InterPro" id="IPR002376">
    <property type="entry name" value="Formyl_transf_N"/>
</dbReference>
<dbReference type="PANTHER" id="PTHR42706:SF1">
    <property type="entry name" value="FORMYLTETRAHYDROFOLATE DEFORMYLASE 2, MITOCHONDRIAL"/>
    <property type="match status" value="1"/>
</dbReference>
<dbReference type="InterPro" id="IPR044074">
    <property type="entry name" value="PurU_ACT"/>
</dbReference>
<sequence length="284" mass="32771">MDFIVFLIQSPDQTGLVSGISSFFYERNFNIVDCQQFVDVYSKKFFMRLKLDLSGLKTSRKQLESEFQDFSAPKQLNWSVHYTDQLQKMAILVTTAPHCLYDLLVRHEQKELLCEIPVIISNRPNLESIAEKFRIPFYCLPISNKADKPRQEKLVQSLLKQHHIDLVVLARYMQILSTEFTEGYFGKIINIHHAFLPAFQGANPYRRAYERGVKMIGATAHYATPDLDEGPIIEQNVERVTHEHYPQELTQIGADVERVVLATAVKAHLERRIIITGNKTLVFS</sequence>
<feature type="active site" evidence="3">
    <location>
        <position position="228"/>
    </location>
</feature>
<keyword evidence="3" id="KW-0658">Purine biosynthesis</keyword>